<protein>
    <submittedName>
        <fullName evidence="2">Uncharacterized protein</fullName>
    </submittedName>
</protein>
<keyword evidence="1" id="KW-0472">Membrane</keyword>
<reference evidence="4 5" key="1">
    <citation type="submission" date="2019-11" db="EMBL/GenBank/DDBJ databases">
        <authorList>
            <person name="Holert J."/>
        </authorList>
    </citation>
    <scope>NUCLEOTIDE SEQUENCE [LARGE SCALE GENOMIC DNA]</scope>
    <source>
        <strain evidence="2">BC5_2</strain>
        <strain evidence="3">SB11_3</strain>
    </source>
</reference>
<dbReference type="AlphaFoldDB" id="A0A5S9MT69"/>
<feature type="transmembrane region" description="Helical" evidence="1">
    <location>
        <begin position="111"/>
        <end position="130"/>
    </location>
</feature>
<gene>
    <name evidence="2" type="ORF">DPBNPPHM_00187</name>
    <name evidence="3" type="ORF">OPDIPICF_00229</name>
</gene>
<organism evidence="2 4">
    <name type="scientific">BD1-7 clade bacterium</name>
    <dbReference type="NCBI Taxonomy" id="2029982"/>
    <lineage>
        <taxon>Bacteria</taxon>
        <taxon>Pseudomonadati</taxon>
        <taxon>Pseudomonadota</taxon>
        <taxon>Gammaproteobacteria</taxon>
        <taxon>Cellvibrionales</taxon>
        <taxon>Spongiibacteraceae</taxon>
        <taxon>BD1-7 clade</taxon>
    </lineage>
</organism>
<evidence type="ECO:0000313" key="5">
    <source>
        <dbReference type="Proteomes" id="UP000441399"/>
    </source>
</evidence>
<keyword evidence="1" id="KW-1133">Transmembrane helix</keyword>
<evidence type="ECO:0000313" key="4">
    <source>
        <dbReference type="Proteomes" id="UP000434580"/>
    </source>
</evidence>
<keyword evidence="5" id="KW-1185">Reference proteome</keyword>
<accession>A0A5S9MT69</accession>
<feature type="transmembrane region" description="Helical" evidence="1">
    <location>
        <begin position="45"/>
        <end position="66"/>
    </location>
</feature>
<dbReference type="Proteomes" id="UP000434580">
    <property type="component" value="Unassembled WGS sequence"/>
</dbReference>
<dbReference type="EMBL" id="CACSII010000001">
    <property type="protein sequence ID" value="CAA0079867.1"/>
    <property type="molecule type" value="Genomic_DNA"/>
</dbReference>
<name>A0A5S9MT69_9GAMM</name>
<proteinExistence type="predicted"/>
<dbReference type="Proteomes" id="UP000441399">
    <property type="component" value="Unassembled WGS sequence"/>
</dbReference>
<evidence type="ECO:0000313" key="3">
    <source>
        <dbReference type="EMBL" id="CAA0080684.1"/>
    </source>
</evidence>
<feature type="transmembrane region" description="Helical" evidence="1">
    <location>
        <begin position="12"/>
        <end position="33"/>
    </location>
</feature>
<dbReference type="EMBL" id="CACSIO010000001">
    <property type="protein sequence ID" value="CAA0080684.1"/>
    <property type="molecule type" value="Genomic_DNA"/>
</dbReference>
<evidence type="ECO:0000313" key="2">
    <source>
        <dbReference type="EMBL" id="CAA0079867.1"/>
    </source>
</evidence>
<evidence type="ECO:0000256" key="1">
    <source>
        <dbReference type="SAM" id="Phobius"/>
    </source>
</evidence>
<feature type="transmembrane region" description="Helical" evidence="1">
    <location>
        <begin position="137"/>
        <end position="161"/>
    </location>
</feature>
<keyword evidence="1" id="KW-0812">Transmembrane</keyword>
<sequence length="173" mass="19499">MSESGISMLRKAAAIWGFVGVTSFLGFAVFRLYDNTFQAFESNLTLFQWVLLFANIVFMSYSEGYRGFQKNFSPRVAARIRYLKDSADLKSGLFAPAFCMGYFGTTRRRQISVIVLTLALMALISVVRTLPQPWRGIIDAGVVVGLTWGLISLFVMVWLAFTSNDFDHPHEVQ</sequence>